<organism evidence="1 2">
    <name type="scientific">Trichogramma kaykai</name>
    <dbReference type="NCBI Taxonomy" id="54128"/>
    <lineage>
        <taxon>Eukaryota</taxon>
        <taxon>Metazoa</taxon>
        <taxon>Ecdysozoa</taxon>
        <taxon>Arthropoda</taxon>
        <taxon>Hexapoda</taxon>
        <taxon>Insecta</taxon>
        <taxon>Pterygota</taxon>
        <taxon>Neoptera</taxon>
        <taxon>Endopterygota</taxon>
        <taxon>Hymenoptera</taxon>
        <taxon>Apocrita</taxon>
        <taxon>Proctotrupomorpha</taxon>
        <taxon>Chalcidoidea</taxon>
        <taxon>Trichogrammatidae</taxon>
        <taxon>Trichogramma</taxon>
    </lineage>
</organism>
<accession>A0ABD2VXJ5</accession>
<reference evidence="1 2" key="1">
    <citation type="journal article" date="2024" name="bioRxiv">
        <title>A reference genome for Trichogramma kaykai: A tiny desert-dwelling parasitoid wasp with competing sex-ratio distorters.</title>
        <authorList>
            <person name="Culotta J."/>
            <person name="Lindsey A.R."/>
        </authorList>
    </citation>
    <scope>NUCLEOTIDE SEQUENCE [LARGE SCALE GENOMIC DNA]</scope>
    <source>
        <strain evidence="1 2">KSX58</strain>
    </source>
</reference>
<protein>
    <submittedName>
        <fullName evidence="1">Uncharacterized protein</fullName>
    </submittedName>
</protein>
<comment type="caution">
    <text evidence="1">The sequence shown here is derived from an EMBL/GenBank/DDBJ whole genome shotgun (WGS) entry which is preliminary data.</text>
</comment>
<keyword evidence="2" id="KW-1185">Reference proteome</keyword>
<dbReference type="EMBL" id="JBJJXI010000166">
    <property type="protein sequence ID" value="KAL3385001.1"/>
    <property type="molecule type" value="Genomic_DNA"/>
</dbReference>
<sequence length="123" mass="14741">MIADHDGPEKADQVLRQCDQIGIMSNIGLRSSFWHKRHLEEANMTRQGVSQLTIRIEEVQREFHDHSKVMDDITEKQRTFYEAIAKNREEKRRPLENKFCLISLEQKQEQEQLKHQLEQQQQQ</sequence>
<name>A0ABD2VXJ5_9HYME</name>
<dbReference type="Proteomes" id="UP001627154">
    <property type="component" value="Unassembled WGS sequence"/>
</dbReference>
<dbReference type="AlphaFoldDB" id="A0ABD2VXJ5"/>
<evidence type="ECO:0000313" key="1">
    <source>
        <dbReference type="EMBL" id="KAL3385001.1"/>
    </source>
</evidence>
<proteinExistence type="predicted"/>
<evidence type="ECO:0000313" key="2">
    <source>
        <dbReference type="Proteomes" id="UP001627154"/>
    </source>
</evidence>
<gene>
    <name evidence="1" type="ORF">TKK_019400</name>
</gene>